<dbReference type="InterPro" id="IPR003399">
    <property type="entry name" value="Mce/MlaD"/>
</dbReference>
<dbReference type="NCBIfam" id="TIGR00996">
    <property type="entry name" value="Mtu_fam_mce"/>
    <property type="match status" value="1"/>
</dbReference>
<comment type="caution">
    <text evidence="4">The sequence shown here is derived from an EMBL/GenBank/DDBJ whole genome shotgun (WGS) entry which is preliminary data.</text>
</comment>
<evidence type="ECO:0000313" key="5">
    <source>
        <dbReference type="Proteomes" id="UP000258522"/>
    </source>
</evidence>
<dbReference type="EMBL" id="QAYL01000007">
    <property type="protein sequence ID" value="RFD26020.1"/>
    <property type="molecule type" value="Genomic_DNA"/>
</dbReference>
<feature type="domain" description="Mammalian cell entry C-terminal" evidence="3">
    <location>
        <begin position="124"/>
        <end position="339"/>
    </location>
</feature>
<dbReference type="InterPro" id="IPR005693">
    <property type="entry name" value="Mce"/>
</dbReference>
<evidence type="ECO:0000313" key="4">
    <source>
        <dbReference type="EMBL" id="RFD26020.1"/>
    </source>
</evidence>
<evidence type="ECO:0000256" key="1">
    <source>
        <dbReference type="SAM" id="Phobius"/>
    </source>
</evidence>
<protein>
    <submittedName>
        <fullName evidence="4">Mammalian cell entry protein</fullName>
    </submittedName>
</protein>
<keyword evidence="1" id="KW-0812">Transmembrane</keyword>
<evidence type="ECO:0000259" key="2">
    <source>
        <dbReference type="Pfam" id="PF02470"/>
    </source>
</evidence>
<dbReference type="Pfam" id="PF11887">
    <property type="entry name" value="Mce4_CUP1"/>
    <property type="match status" value="1"/>
</dbReference>
<dbReference type="GO" id="GO:0005576">
    <property type="term" value="C:extracellular region"/>
    <property type="evidence" value="ECO:0007669"/>
    <property type="project" value="TreeGrafter"/>
</dbReference>
<dbReference type="RefSeq" id="WP_116539841.1">
    <property type="nucleotide sequence ID" value="NZ_QAYL01000007.1"/>
</dbReference>
<feature type="transmembrane region" description="Helical" evidence="1">
    <location>
        <begin position="20"/>
        <end position="41"/>
    </location>
</feature>
<organism evidence="4 5">
    <name type="scientific">Mycobacterium uberis</name>
    <dbReference type="NCBI Taxonomy" id="2162698"/>
    <lineage>
        <taxon>Bacteria</taxon>
        <taxon>Bacillati</taxon>
        <taxon>Actinomycetota</taxon>
        <taxon>Actinomycetes</taxon>
        <taxon>Mycobacteriales</taxon>
        <taxon>Mycobacteriaceae</taxon>
        <taxon>Mycobacterium</taxon>
    </lineage>
</organism>
<feature type="domain" description="Mce/MlaD" evidence="2">
    <location>
        <begin position="45"/>
        <end position="120"/>
    </location>
</feature>
<dbReference type="Pfam" id="PF02470">
    <property type="entry name" value="MlaD"/>
    <property type="match status" value="1"/>
</dbReference>
<dbReference type="Proteomes" id="UP000258522">
    <property type="component" value="Unassembled WGS sequence"/>
</dbReference>
<dbReference type="InterPro" id="IPR024516">
    <property type="entry name" value="Mce_C"/>
</dbReference>
<evidence type="ECO:0000259" key="3">
    <source>
        <dbReference type="Pfam" id="PF11887"/>
    </source>
</evidence>
<proteinExistence type="predicted"/>
<name>A0A3E1HHU0_9MYCO</name>
<dbReference type="AlphaFoldDB" id="A0A3E1HHU0"/>
<keyword evidence="1" id="KW-1133">Transmembrane helix</keyword>
<reference evidence="4 5" key="1">
    <citation type="submission" date="2018-07" db="EMBL/GenBank/DDBJ databases">
        <title>Whole genome sequence of Mycobacterium uberis.</title>
        <authorList>
            <person name="Benjak A."/>
        </authorList>
    </citation>
    <scope>NUCLEOTIDE SEQUENCE [LARGE SCALE GENOMIC DNA]</scope>
    <source>
        <strain evidence="4 5">Jura</strain>
    </source>
</reference>
<keyword evidence="5" id="KW-1185">Reference proteome</keyword>
<sequence length="352" mass="37639">MASFPPDRSIYRSMAIKVGVFTAAMLLVVAGLVVIFGNFTFGARNTYHATFTDASRLKAGQKVRIVGVPVGSVQNVKLNRDNSVDVTFEIDKHYTLYSSTRAVIRYENLVGDRFLEITSGPGELHKLPPGGTINSAHTQPGLDLDALLGGLRPVIKGLDADKVDTISSAVIELLQGQGGALSRVLADTSAFSSALGKRDQLIGDTITNLKAVLSTVDHKSAQFSASIELLQQLITGLAKNRDTIGGAILPLASTTTDLTQLLQNSRRPLQGILENARPLATELDDRKAEINNDVEQLGEDYLRLSALGAYGAFFNIYFCTVTIKINGPAGSDILLPIGGQPDPSKGRCAFVK</sequence>
<gene>
    <name evidence="4" type="ORF">MUBE_05985</name>
</gene>
<dbReference type="GO" id="GO:0051701">
    <property type="term" value="P:biological process involved in interaction with host"/>
    <property type="evidence" value="ECO:0007669"/>
    <property type="project" value="TreeGrafter"/>
</dbReference>
<dbReference type="OrthoDB" id="338143at2"/>
<keyword evidence="1" id="KW-0472">Membrane</keyword>
<dbReference type="InterPro" id="IPR052336">
    <property type="entry name" value="MlaD_Phospholipid_Transporter"/>
</dbReference>
<dbReference type="PANTHER" id="PTHR33371:SF17">
    <property type="entry name" value="MCE-FAMILY PROTEIN MCE1B"/>
    <property type="match status" value="1"/>
</dbReference>
<dbReference type="PANTHER" id="PTHR33371">
    <property type="entry name" value="INTERMEMBRANE PHOSPHOLIPID TRANSPORT SYSTEM BINDING PROTEIN MLAD-RELATED"/>
    <property type="match status" value="1"/>
</dbReference>
<accession>A0A3E1HHU0</accession>